<evidence type="ECO:0000313" key="1">
    <source>
        <dbReference type="EMBL" id="CUH65352.1"/>
    </source>
</evidence>
<organism evidence="2 4">
    <name type="scientific">Thalassovita autumnalis</name>
    <dbReference type="NCBI Taxonomy" id="2072972"/>
    <lineage>
        <taxon>Bacteria</taxon>
        <taxon>Pseudomonadati</taxon>
        <taxon>Pseudomonadota</taxon>
        <taxon>Alphaproteobacteria</taxon>
        <taxon>Rhodobacterales</taxon>
        <taxon>Roseobacteraceae</taxon>
        <taxon>Thalassovita</taxon>
    </lineage>
</organism>
<evidence type="ECO:0000313" key="2">
    <source>
        <dbReference type="EMBL" id="CUH70473.1"/>
    </source>
</evidence>
<sequence>MVSSYVDFGVGSYRDVDYSYVIGSARVRTDSPFSFQIDAMAGAMDGDFAGGLTTHGIWELDDNWQVGAFATAMKSESGGGSTAKQIGLEGVYSSGSYEVLGYFGQQYDFQEGTFGGIAITAFPFEDLSVGIEHSFDSVTDGTTSLSLEKRFGSASNSYSLYTNAGYVHDTEKWSVEAGFRIYFGNSSRRDFVSRGFSGSAVSPRMMPNQFRNFMQAAAKQTQVYNDTVVE</sequence>
<keyword evidence="3" id="KW-1185">Reference proteome</keyword>
<gene>
    <name evidence="1" type="ORF">TL5118_01269</name>
    <name evidence="2" type="ORF">TL5120_00250</name>
</gene>
<reference evidence="2 4" key="1">
    <citation type="submission" date="2015-09" db="EMBL/GenBank/DDBJ databases">
        <authorList>
            <consortium name="Swine Surveillance"/>
        </authorList>
    </citation>
    <scope>NUCLEOTIDE SEQUENCE [LARGE SCALE GENOMIC DNA]</scope>
    <source>
        <strain evidence="2 4">5120</strain>
    </source>
</reference>
<dbReference type="Proteomes" id="UP000051086">
    <property type="component" value="Unassembled WGS sequence"/>
</dbReference>
<dbReference type="EMBL" id="CYSC01000007">
    <property type="protein sequence ID" value="CUH70473.1"/>
    <property type="molecule type" value="Genomic_DNA"/>
</dbReference>
<name>A0A0P1FBA7_9RHOB</name>
<evidence type="ECO:0000313" key="3">
    <source>
        <dbReference type="Proteomes" id="UP000051086"/>
    </source>
</evidence>
<accession>A0A0P1FBA7</accession>
<protein>
    <recommendedName>
        <fullName evidence="5">Porin domain-containing protein</fullName>
    </recommendedName>
</protein>
<evidence type="ECO:0008006" key="5">
    <source>
        <dbReference type="Google" id="ProtNLM"/>
    </source>
</evidence>
<reference evidence="1 3" key="2">
    <citation type="submission" date="2015-09" db="EMBL/GenBank/DDBJ databases">
        <authorList>
            <person name="Rodrigo-Torres L."/>
            <person name="Arahal D.R."/>
        </authorList>
    </citation>
    <scope>NUCLEOTIDE SEQUENCE [LARGE SCALE GENOMIC DNA]</scope>
    <source>
        <strain evidence="1 3">CECT 5118</strain>
    </source>
</reference>
<dbReference type="EMBL" id="CYSB01000025">
    <property type="protein sequence ID" value="CUH65352.1"/>
    <property type="molecule type" value="Genomic_DNA"/>
</dbReference>
<dbReference type="AlphaFoldDB" id="A0A0P1FBA7"/>
<evidence type="ECO:0000313" key="4">
    <source>
        <dbReference type="Proteomes" id="UP000051887"/>
    </source>
</evidence>
<dbReference type="Proteomes" id="UP000051887">
    <property type="component" value="Unassembled WGS sequence"/>
</dbReference>
<proteinExistence type="predicted"/>